<dbReference type="PROSITE" id="PS51257">
    <property type="entry name" value="PROKAR_LIPOPROTEIN"/>
    <property type="match status" value="1"/>
</dbReference>
<proteinExistence type="inferred from homology"/>
<dbReference type="Pfam" id="PF00080">
    <property type="entry name" value="Sod_Cu"/>
    <property type="match status" value="1"/>
</dbReference>
<gene>
    <name evidence="4" type="ORF">LVY72_01180</name>
</gene>
<sequence length="206" mass="21430">MVPKPGNPRLTAAAAAAILLALAGCGETPTGSGQQSAVAPSSPMNTGTYAEGQPVTSKFSEFEDATAITYHQPEVPKGANAVTVVKAAGNGTAVSLKVEGLAPNREFGAHVHVNVCGKSGHLAGPHYQNKKDPVQPSVDPAYANPKNEVWLDFKTDQDGNAQVDSTVDWKFRAGEGRSIVIHAMPTMTEKGKAGTAGERLACLNIR</sequence>
<comment type="similarity">
    <text evidence="1">Belongs to the Cu-Zn superoxide dismutase family.</text>
</comment>
<dbReference type="InterPro" id="IPR001424">
    <property type="entry name" value="SOD_Cu_Zn_dom"/>
</dbReference>
<keyword evidence="2" id="KW-0732">Signal</keyword>
<organism evidence="4 5">
    <name type="scientific">Arthrobacter hankyongi</name>
    <dbReference type="NCBI Taxonomy" id="2904801"/>
    <lineage>
        <taxon>Bacteria</taxon>
        <taxon>Bacillati</taxon>
        <taxon>Actinomycetota</taxon>
        <taxon>Actinomycetes</taxon>
        <taxon>Micrococcales</taxon>
        <taxon>Micrococcaceae</taxon>
        <taxon>Arthrobacter</taxon>
    </lineage>
</organism>
<keyword evidence="5" id="KW-1185">Reference proteome</keyword>
<evidence type="ECO:0000313" key="5">
    <source>
        <dbReference type="Proteomes" id="UP001165368"/>
    </source>
</evidence>
<dbReference type="EMBL" id="JAKLTQ010000001">
    <property type="protein sequence ID" value="MCG2620520.1"/>
    <property type="molecule type" value="Genomic_DNA"/>
</dbReference>
<evidence type="ECO:0000313" key="4">
    <source>
        <dbReference type="EMBL" id="MCG2620520.1"/>
    </source>
</evidence>
<accession>A0ABS9L1H1</accession>
<protein>
    <submittedName>
        <fullName evidence="4">Superoxide dismutase family protein</fullName>
    </submittedName>
</protein>
<dbReference type="RefSeq" id="WP_237817621.1">
    <property type="nucleotide sequence ID" value="NZ_JAKLTQ010000001.1"/>
</dbReference>
<evidence type="ECO:0000259" key="3">
    <source>
        <dbReference type="Pfam" id="PF00080"/>
    </source>
</evidence>
<dbReference type="Gene3D" id="2.60.40.200">
    <property type="entry name" value="Superoxide dismutase, copper/zinc binding domain"/>
    <property type="match status" value="1"/>
</dbReference>
<evidence type="ECO:0000256" key="2">
    <source>
        <dbReference type="SAM" id="SignalP"/>
    </source>
</evidence>
<comment type="caution">
    <text evidence="4">The sequence shown here is derived from an EMBL/GenBank/DDBJ whole genome shotgun (WGS) entry which is preliminary data.</text>
</comment>
<dbReference type="Proteomes" id="UP001165368">
    <property type="component" value="Unassembled WGS sequence"/>
</dbReference>
<reference evidence="4" key="1">
    <citation type="submission" date="2022-01" db="EMBL/GenBank/DDBJ databases">
        <authorList>
            <person name="Jo J.-H."/>
            <person name="Im W.-T."/>
        </authorList>
    </citation>
    <scope>NUCLEOTIDE SEQUENCE</scope>
    <source>
        <strain evidence="4">I2-34</strain>
    </source>
</reference>
<evidence type="ECO:0000256" key="1">
    <source>
        <dbReference type="ARBA" id="ARBA00010457"/>
    </source>
</evidence>
<dbReference type="SUPFAM" id="SSF49329">
    <property type="entry name" value="Cu,Zn superoxide dismutase-like"/>
    <property type="match status" value="1"/>
</dbReference>
<feature type="domain" description="Superoxide dismutase copper/zinc binding" evidence="3">
    <location>
        <begin position="83"/>
        <end position="204"/>
    </location>
</feature>
<dbReference type="InterPro" id="IPR036423">
    <property type="entry name" value="SOD-like_Cu/Zn_dom_sf"/>
</dbReference>
<name>A0ABS9L1H1_9MICC</name>
<feature type="signal peptide" evidence="2">
    <location>
        <begin position="1"/>
        <end position="23"/>
    </location>
</feature>
<feature type="chain" id="PRO_5045719683" evidence="2">
    <location>
        <begin position="24"/>
        <end position="206"/>
    </location>
</feature>